<dbReference type="InterPro" id="IPR001155">
    <property type="entry name" value="OxRdtase_FMN_N"/>
</dbReference>
<organism evidence="12 13">
    <name type="scientific">Aneurinibacillus danicus</name>
    <dbReference type="NCBI Taxonomy" id="267746"/>
    <lineage>
        <taxon>Bacteria</taxon>
        <taxon>Bacillati</taxon>
        <taxon>Bacillota</taxon>
        <taxon>Bacilli</taxon>
        <taxon>Bacillales</taxon>
        <taxon>Paenibacillaceae</taxon>
        <taxon>Aneurinibacillus group</taxon>
        <taxon>Aneurinibacillus</taxon>
    </lineage>
</organism>
<evidence type="ECO:0000313" key="13">
    <source>
        <dbReference type="Proteomes" id="UP000321157"/>
    </source>
</evidence>
<evidence type="ECO:0000256" key="5">
    <source>
        <dbReference type="ARBA" id="ARBA00022643"/>
    </source>
</evidence>
<protein>
    <submittedName>
        <fullName evidence="12">Dimethylglycine catabolism protein DgcA</fullName>
    </submittedName>
</protein>
<dbReference type="Gene3D" id="3.40.50.720">
    <property type="entry name" value="NAD(P)-binding Rossmann-like Domain"/>
    <property type="match status" value="1"/>
</dbReference>
<dbReference type="PANTHER" id="PTHR42917">
    <property type="entry name" value="2,4-DIENOYL-COA REDUCTASE"/>
    <property type="match status" value="1"/>
</dbReference>
<comment type="similarity">
    <text evidence="3">In the N-terminal section; belongs to the NADH:flavin oxidoreductase/NADH oxidase family.</text>
</comment>
<keyword evidence="7" id="KW-0560">Oxidoreductase</keyword>
<evidence type="ECO:0000256" key="7">
    <source>
        <dbReference type="ARBA" id="ARBA00023002"/>
    </source>
</evidence>
<evidence type="ECO:0000256" key="3">
    <source>
        <dbReference type="ARBA" id="ARBA00011048"/>
    </source>
</evidence>
<evidence type="ECO:0000259" key="11">
    <source>
        <dbReference type="Pfam" id="PF07992"/>
    </source>
</evidence>
<sequence length="651" mass="71853">MSITKQKQLLAPLTIGSIEIPNRVVFGAHPTNFAEKNIPGERHLHYYEERARGGAGLIIVEEGYVHESDFPYEYAILAYKPEVTEGYRQLTDAVHKYGTKIFAQLGHSGSQADSSLSQRELWSPSGFQTDAEVPKIMEQEDIQAVVRGFVTSSRHVKEAGVDGIELNGGQRSLIRQFMSGLTNHRQDEYGGTLENRLRFVREIIAAIRKEVGRDFPIGLRVTVDEYAPWAGITPEEAEEIVHLLTVDGMLDFFSTSVGSIYSTHMTRPSMYVSQGFAADYTARIKAVSNLPVMGGGRIVHPEQAESFLEDRKMDFVEMTRAQIADPALVTKYKDNQIGRIRPCIGCNQECSVYGSLNRKVSCIHNAAAGYEKELGASVIKPSRNKKKVMVIGGGPAGLEAARIAAIRGHHVSVYDGAGKLGGQVNTAMKGPGREEIAGVVRYLENELRHLGVDIYLNTYVDKKQVVSAAADTVILATGSVHRLPHEYEGGSLPHVITGFDAWNGADIGDNVVIVDEVGSYQSTTLIEKIAREGKNVTAITSELFVGVSLAQTLDISLWNQRVYSLGVTMIPRSRIKKITERDVHIFERFSKVESVLREIDTVIFCLPELPQESLYYEIKDSVRQVFRVGDCVAPRGIGMAIVEGNQVGRRV</sequence>
<dbReference type="SUPFAM" id="SSF51971">
    <property type="entry name" value="Nucleotide-binding domain"/>
    <property type="match status" value="1"/>
</dbReference>
<dbReference type="GO" id="GO:0051536">
    <property type="term" value="F:iron-sulfur cluster binding"/>
    <property type="evidence" value="ECO:0007669"/>
    <property type="project" value="UniProtKB-KW"/>
</dbReference>
<evidence type="ECO:0000259" key="10">
    <source>
        <dbReference type="Pfam" id="PF00724"/>
    </source>
</evidence>
<dbReference type="GO" id="GO:0010181">
    <property type="term" value="F:FMN binding"/>
    <property type="evidence" value="ECO:0007669"/>
    <property type="project" value="InterPro"/>
</dbReference>
<gene>
    <name evidence="12" type="primary">dgcA</name>
    <name evidence="12" type="ORF">ADA01nite_10020</name>
</gene>
<reference evidence="12 13" key="1">
    <citation type="submission" date="2019-07" db="EMBL/GenBank/DDBJ databases">
        <title>Whole genome shotgun sequence of Aneurinibacillus danicus NBRC 102444.</title>
        <authorList>
            <person name="Hosoyama A."/>
            <person name="Uohara A."/>
            <person name="Ohji S."/>
            <person name="Ichikawa N."/>
        </authorList>
    </citation>
    <scope>NUCLEOTIDE SEQUENCE [LARGE SCALE GENOMIC DNA]</scope>
    <source>
        <strain evidence="12 13">NBRC 102444</strain>
    </source>
</reference>
<name>A0A511V8J9_9BACL</name>
<feature type="domain" description="NADH:flavin oxidoreductase/NADH oxidase N-terminal" evidence="10">
    <location>
        <begin position="9"/>
        <end position="335"/>
    </location>
</feature>
<feature type="domain" description="FAD/NAD(P)-binding" evidence="11">
    <location>
        <begin position="386"/>
        <end position="605"/>
    </location>
</feature>
<dbReference type="GO" id="GO:0046872">
    <property type="term" value="F:metal ion binding"/>
    <property type="evidence" value="ECO:0007669"/>
    <property type="project" value="UniProtKB-KW"/>
</dbReference>
<dbReference type="PRINTS" id="PR00368">
    <property type="entry name" value="FADPNR"/>
</dbReference>
<dbReference type="OrthoDB" id="9772736at2"/>
<dbReference type="Proteomes" id="UP000321157">
    <property type="component" value="Unassembled WGS sequence"/>
</dbReference>
<dbReference type="InterPro" id="IPR036188">
    <property type="entry name" value="FAD/NAD-bd_sf"/>
</dbReference>
<dbReference type="Pfam" id="PF07992">
    <property type="entry name" value="Pyr_redox_2"/>
    <property type="match status" value="1"/>
</dbReference>
<keyword evidence="9" id="KW-0411">Iron-sulfur</keyword>
<dbReference type="SUPFAM" id="SSF51905">
    <property type="entry name" value="FAD/NAD(P)-binding domain"/>
    <property type="match status" value="1"/>
</dbReference>
<dbReference type="InterPro" id="IPR013785">
    <property type="entry name" value="Aldolase_TIM"/>
</dbReference>
<evidence type="ECO:0000256" key="4">
    <source>
        <dbReference type="ARBA" id="ARBA00022630"/>
    </source>
</evidence>
<dbReference type="GO" id="GO:0016491">
    <property type="term" value="F:oxidoreductase activity"/>
    <property type="evidence" value="ECO:0007669"/>
    <property type="project" value="UniProtKB-KW"/>
</dbReference>
<dbReference type="EMBL" id="BJXX01000047">
    <property type="protein sequence ID" value="GEN33542.1"/>
    <property type="molecule type" value="Genomic_DNA"/>
</dbReference>
<evidence type="ECO:0000256" key="1">
    <source>
        <dbReference type="ARBA" id="ARBA00001917"/>
    </source>
</evidence>
<comment type="caution">
    <text evidence="12">The sequence shown here is derived from an EMBL/GenBank/DDBJ whole genome shotgun (WGS) entry which is preliminary data.</text>
</comment>
<evidence type="ECO:0000313" key="12">
    <source>
        <dbReference type="EMBL" id="GEN33542.1"/>
    </source>
</evidence>
<accession>A0A511V8J9</accession>
<keyword evidence="6" id="KW-0479">Metal-binding</keyword>
<keyword evidence="4" id="KW-0285">Flavoprotein</keyword>
<dbReference type="Gene3D" id="3.20.20.70">
    <property type="entry name" value="Aldolase class I"/>
    <property type="match status" value="1"/>
</dbReference>
<evidence type="ECO:0000256" key="9">
    <source>
        <dbReference type="ARBA" id="ARBA00023014"/>
    </source>
</evidence>
<dbReference type="PANTHER" id="PTHR42917:SF2">
    <property type="entry name" value="2,4-DIENOYL-COA REDUCTASE [(2E)-ENOYL-COA-PRODUCING]"/>
    <property type="match status" value="1"/>
</dbReference>
<dbReference type="RefSeq" id="WP_146808873.1">
    <property type="nucleotide sequence ID" value="NZ_BJXX01000047.1"/>
</dbReference>
<dbReference type="Pfam" id="PF00724">
    <property type="entry name" value="Oxidored_FMN"/>
    <property type="match status" value="1"/>
</dbReference>
<keyword evidence="8" id="KW-0408">Iron</keyword>
<evidence type="ECO:0000256" key="8">
    <source>
        <dbReference type="ARBA" id="ARBA00023004"/>
    </source>
</evidence>
<dbReference type="Gene3D" id="3.50.50.60">
    <property type="entry name" value="FAD/NAD(P)-binding domain"/>
    <property type="match status" value="1"/>
</dbReference>
<keyword evidence="5" id="KW-0288">FMN</keyword>
<dbReference type="InterPro" id="IPR051793">
    <property type="entry name" value="NADH:flavin_oxidoreductase"/>
</dbReference>
<evidence type="ECO:0000256" key="2">
    <source>
        <dbReference type="ARBA" id="ARBA00001966"/>
    </source>
</evidence>
<evidence type="ECO:0000256" key="6">
    <source>
        <dbReference type="ARBA" id="ARBA00022723"/>
    </source>
</evidence>
<dbReference type="InterPro" id="IPR023753">
    <property type="entry name" value="FAD/NAD-binding_dom"/>
</dbReference>
<keyword evidence="13" id="KW-1185">Reference proteome</keyword>
<dbReference type="SUPFAM" id="SSF51395">
    <property type="entry name" value="FMN-linked oxidoreductases"/>
    <property type="match status" value="1"/>
</dbReference>
<comment type="cofactor">
    <cofactor evidence="1">
        <name>FMN</name>
        <dbReference type="ChEBI" id="CHEBI:58210"/>
    </cofactor>
</comment>
<comment type="cofactor">
    <cofactor evidence="2">
        <name>[4Fe-4S] cluster</name>
        <dbReference type="ChEBI" id="CHEBI:49883"/>
    </cofactor>
</comment>
<proteinExistence type="inferred from homology"/>
<dbReference type="AlphaFoldDB" id="A0A511V8J9"/>